<organism evidence="2 3">
    <name type="scientific">Carbonactinospora thermoautotrophica</name>
    <dbReference type="NCBI Taxonomy" id="1469144"/>
    <lineage>
        <taxon>Bacteria</taxon>
        <taxon>Bacillati</taxon>
        <taxon>Actinomycetota</taxon>
        <taxon>Actinomycetes</taxon>
        <taxon>Kitasatosporales</taxon>
        <taxon>Carbonactinosporaceae</taxon>
        <taxon>Carbonactinospora</taxon>
    </lineage>
</organism>
<protein>
    <submittedName>
        <fullName evidence="2">Uncharacterized protein</fullName>
    </submittedName>
</protein>
<feature type="region of interest" description="Disordered" evidence="1">
    <location>
        <begin position="52"/>
        <end position="98"/>
    </location>
</feature>
<dbReference type="AlphaFoldDB" id="A0A132MPR2"/>
<dbReference type="EMBL" id="LAXD01000001">
    <property type="protein sequence ID" value="KWW99719.1"/>
    <property type="molecule type" value="Genomic_DNA"/>
</dbReference>
<dbReference type="Proteomes" id="UP000070188">
    <property type="component" value="Unassembled WGS sequence"/>
</dbReference>
<comment type="caution">
    <text evidence="2">The sequence shown here is derived from an EMBL/GenBank/DDBJ whole genome shotgun (WGS) entry which is preliminary data.</text>
</comment>
<name>A0A132MPR2_9ACTN</name>
<keyword evidence="3" id="KW-1185">Reference proteome</keyword>
<gene>
    <name evidence="2" type="ORF">LI90_1358</name>
</gene>
<evidence type="ECO:0000313" key="3">
    <source>
        <dbReference type="Proteomes" id="UP000070188"/>
    </source>
</evidence>
<sequence length="98" mass="10916">MLPRRSSIEAPVSWRTREPLPRTGSGRAPSVRRPLRGFLFPAFQLLAGGTAWTRSTRPYPPSPRGWWSMHQGSGSRWPLPRRHVTDADRAVRSAAGSG</sequence>
<evidence type="ECO:0000313" key="2">
    <source>
        <dbReference type="EMBL" id="KWW99719.1"/>
    </source>
</evidence>
<reference evidence="3" key="1">
    <citation type="submission" date="2015-04" db="EMBL/GenBank/DDBJ databases">
        <title>Physiological reanalysis, assessment of diazotrophy, and genome sequences of multiple isolates of Streptomyces thermoautotrophicus.</title>
        <authorList>
            <person name="MacKellar D.C."/>
            <person name="Lieber L."/>
            <person name="Norman J."/>
            <person name="Bolger A."/>
            <person name="Tobin C."/>
            <person name="Murray J.W."/>
            <person name="Chang R."/>
            <person name="Ford T."/>
            <person name="Nguyen P.Q."/>
            <person name="Woodward J."/>
            <person name="Permingeat H."/>
            <person name="Joshi N.S."/>
            <person name="Silver P.A."/>
            <person name="Usadel B."/>
            <person name="Rutherford A.W."/>
            <person name="Friesen M."/>
            <person name="Prell J."/>
        </authorList>
    </citation>
    <scope>NUCLEOTIDE SEQUENCE [LARGE SCALE GENOMIC DNA]</scope>
    <source>
        <strain evidence="3">H1</strain>
    </source>
</reference>
<accession>A0A132MPR2</accession>
<proteinExistence type="predicted"/>
<evidence type="ECO:0000256" key="1">
    <source>
        <dbReference type="SAM" id="MobiDB-lite"/>
    </source>
</evidence>
<feature type="region of interest" description="Disordered" evidence="1">
    <location>
        <begin position="1"/>
        <end position="31"/>
    </location>
</feature>